<dbReference type="RefSeq" id="WP_169364118.1">
    <property type="nucleotide sequence ID" value="NZ_JAAVJL010000001.1"/>
</dbReference>
<reference evidence="1 2" key="1">
    <citation type="submission" date="2020-03" db="EMBL/GenBank/DDBJ databases">
        <title>Draft Genome Sequence of 2-Methylisoborneol Producing Pseudanabaena yagii Strain GIHE-NHR1 Isolated from North Han River in South Korea.</title>
        <authorList>
            <person name="Jeong J."/>
        </authorList>
    </citation>
    <scope>NUCLEOTIDE SEQUENCE [LARGE SCALE GENOMIC DNA]</scope>
    <source>
        <strain evidence="1 2">GIHE-NHR1</strain>
    </source>
</reference>
<name>A0ABX1LZM2_9CYAN</name>
<dbReference type="EMBL" id="JAAVJL010000001">
    <property type="protein sequence ID" value="NMF59322.1"/>
    <property type="molecule type" value="Genomic_DNA"/>
</dbReference>
<gene>
    <name evidence="1" type="ORF">HC246_15170</name>
</gene>
<dbReference type="Proteomes" id="UP000738376">
    <property type="component" value="Unassembled WGS sequence"/>
</dbReference>
<sequence length="94" mass="10406">MDSSGNSITACKLCQHYNPEGRRGGFCGRLAVPVSATWEACSLAAHPFEPSWQPNDDFSSLLHDALNDTLAISHHAEMPEMQEMSMRSLSFSEY</sequence>
<protein>
    <submittedName>
        <fullName evidence="1">Uncharacterized protein</fullName>
    </submittedName>
</protein>
<proteinExistence type="predicted"/>
<accession>A0ABX1LZM2</accession>
<organism evidence="1 2">
    <name type="scientific">Pseudanabaena yagii GIHE-NHR1</name>
    <dbReference type="NCBI Taxonomy" id="2722753"/>
    <lineage>
        <taxon>Bacteria</taxon>
        <taxon>Bacillati</taxon>
        <taxon>Cyanobacteriota</taxon>
        <taxon>Cyanophyceae</taxon>
        <taxon>Pseudanabaenales</taxon>
        <taxon>Pseudanabaenaceae</taxon>
        <taxon>Pseudanabaena</taxon>
        <taxon>Pseudanabaena yagii</taxon>
    </lineage>
</organism>
<keyword evidence="2" id="KW-1185">Reference proteome</keyword>
<evidence type="ECO:0000313" key="2">
    <source>
        <dbReference type="Proteomes" id="UP000738376"/>
    </source>
</evidence>
<evidence type="ECO:0000313" key="1">
    <source>
        <dbReference type="EMBL" id="NMF59322.1"/>
    </source>
</evidence>
<comment type="caution">
    <text evidence="1">The sequence shown here is derived from an EMBL/GenBank/DDBJ whole genome shotgun (WGS) entry which is preliminary data.</text>
</comment>